<protein>
    <submittedName>
        <fullName evidence="3">Alpha/beta hydrolase</fullName>
    </submittedName>
</protein>
<dbReference type="Pfam" id="PF00561">
    <property type="entry name" value="Abhydrolase_1"/>
    <property type="match status" value="1"/>
</dbReference>
<dbReference type="AlphaFoldDB" id="A0A211ZLK9"/>
<dbReference type="Gene3D" id="3.40.50.1820">
    <property type="entry name" value="alpha/beta hydrolase"/>
    <property type="match status" value="1"/>
</dbReference>
<comment type="caution">
    <text evidence="3">The sequence shown here is derived from an EMBL/GenBank/DDBJ whole genome shotgun (WGS) entry which is preliminary data.</text>
</comment>
<dbReference type="GO" id="GO:0004301">
    <property type="term" value="F:epoxide hydrolase activity"/>
    <property type="evidence" value="ECO:0007669"/>
    <property type="project" value="TreeGrafter"/>
</dbReference>
<dbReference type="Proteomes" id="UP000196655">
    <property type="component" value="Unassembled WGS sequence"/>
</dbReference>
<evidence type="ECO:0000313" key="3">
    <source>
        <dbReference type="EMBL" id="OWJ66149.1"/>
    </source>
</evidence>
<dbReference type="InterPro" id="IPR029058">
    <property type="entry name" value="AB_hydrolase_fold"/>
</dbReference>
<evidence type="ECO:0000256" key="1">
    <source>
        <dbReference type="ARBA" id="ARBA00022801"/>
    </source>
</evidence>
<dbReference type="SUPFAM" id="SSF53474">
    <property type="entry name" value="alpha/beta-Hydrolases"/>
    <property type="match status" value="1"/>
</dbReference>
<dbReference type="EMBL" id="NHON01000028">
    <property type="protein sequence ID" value="OWJ66149.1"/>
    <property type="molecule type" value="Genomic_DNA"/>
</dbReference>
<dbReference type="FunFam" id="3.40.50.1820:FF:000173">
    <property type="entry name" value="Alpha/beta hydrolase"/>
    <property type="match status" value="1"/>
</dbReference>
<organism evidence="3 4">
    <name type="scientific">Inquilinus limosus</name>
    <dbReference type="NCBI Taxonomy" id="171674"/>
    <lineage>
        <taxon>Bacteria</taxon>
        <taxon>Pseudomonadati</taxon>
        <taxon>Pseudomonadota</taxon>
        <taxon>Alphaproteobacteria</taxon>
        <taxon>Rhodospirillales</taxon>
        <taxon>Rhodospirillaceae</taxon>
        <taxon>Inquilinus</taxon>
    </lineage>
</organism>
<accession>A0A211ZLK9</accession>
<gene>
    <name evidence="3" type="ORF">BWR60_16285</name>
</gene>
<dbReference type="RefSeq" id="WP_088152077.1">
    <property type="nucleotide sequence ID" value="NZ_NHON01000028.1"/>
</dbReference>
<dbReference type="PRINTS" id="PR00111">
    <property type="entry name" value="ABHYDROLASE"/>
</dbReference>
<dbReference type="PANTHER" id="PTHR42977:SF3">
    <property type="entry name" value="AB HYDROLASE-1 DOMAIN-CONTAINING PROTEIN"/>
    <property type="match status" value="1"/>
</dbReference>
<dbReference type="OrthoDB" id="7253779at2"/>
<dbReference type="InterPro" id="IPR051340">
    <property type="entry name" value="Haloalkane_dehalogenase"/>
</dbReference>
<feature type="domain" description="AB hydrolase-1" evidence="2">
    <location>
        <begin position="33"/>
        <end position="276"/>
    </location>
</feature>
<reference evidence="4" key="1">
    <citation type="submission" date="2017-05" db="EMBL/GenBank/DDBJ databases">
        <authorList>
            <person name="Macchi M."/>
            <person name="Festa S."/>
            <person name="Coppotelli B.M."/>
            <person name="Morelli I.S."/>
        </authorList>
    </citation>
    <scope>NUCLEOTIDE SEQUENCE [LARGE SCALE GENOMIC DNA]</scope>
    <source>
        <strain evidence="4">I</strain>
    </source>
</reference>
<evidence type="ECO:0000313" key="4">
    <source>
        <dbReference type="Proteomes" id="UP000196655"/>
    </source>
</evidence>
<name>A0A211ZLK9_9PROT</name>
<sequence>MSPKPAYPVTHHRTATVDGVSIFYREAGPADGPVVLLLHGFPTSSHMFRNLIPYLADRYHVIAPDYPGYGQSDAPPAGSFPYTFETFGTLVDGLVQQLGIRRYAMYVMDYGAPVGWQLALKHPDAVTGLIIQNGNAYDEGLKEFWDPIKVYWADGKAESRDKLLSLVAPETTIFQYTDGVSDRTRVSPDNWAHDQPLLDRPGNADIQMAVMYDYRNNLPLYPKVQAWFREKQPPALIIWGKNDFIFPEPGAHPYKRDLRDLEFHLLDTGHFVLEDKADEAFPLIRGFLDRKVAGA</sequence>
<dbReference type="InterPro" id="IPR000073">
    <property type="entry name" value="AB_hydrolase_1"/>
</dbReference>
<dbReference type="PRINTS" id="PR00412">
    <property type="entry name" value="EPOXHYDRLASE"/>
</dbReference>
<proteinExistence type="predicted"/>
<dbReference type="InterPro" id="IPR000639">
    <property type="entry name" value="Epox_hydrolase-like"/>
</dbReference>
<keyword evidence="4" id="KW-1185">Reference proteome</keyword>
<dbReference type="PANTHER" id="PTHR42977">
    <property type="entry name" value="HYDROLASE-RELATED"/>
    <property type="match status" value="1"/>
</dbReference>
<evidence type="ECO:0000259" key="2">
    <source>
        <dbReference type="Pfam" id="PF00561"/>
    </source>
</evidence>
<keyword evidence="1 3" id="KW-0378">Hydrolase</keyword>